<dbReference type="InterPro" id="IPR000182">
    <property type="entry name" value="GNAT_dom"/>
</dbReference>
<accession>K5WZS0</accession>
<dbReference type="GO" id="GO:0008999">
    <property type="term" value="F:protein-N-terminal-alanine acetyltransferase activity"/>
    <property type="evidence" value="ECO:0007669"/>
    <property type="project" value="TreeGrafter"/>
</dbReference>
<organism evidence="2 3">
    <name type="scientific">Agaricus bisporus var. burnettii (strain JB137-S8 / ATCC MYA-4627 / FGSC 10392)</name>
    <name type="common">White button mushroom</name>
    <dbReference type="NCBI Taxonomy" id="597362"/>
    <lineage>
        <taxon>Eukaryota</taxon>
        <taxon>Fungi</taxon>
        <taxon>Dikarya</taxon>
        <taxon>Basidiomycota</taxon>
        <taxon>Agaricomycotina</taxon>
        <taxon>Agaricomycetes</taxon>
        <taxon>Agaricomycetidae</taxon>
        <taxon>Agaricales</taxon>
        <taxon>Agaricineae</taxon>
        <taxon>Agaricaceae</taxon>
        <taxon>Agaricus</taxon>
    </lineage>
</organism>
<keyword evidence="3" id="KW-1185">Reference proteome</keyword>
<dbReference type="KEGG" id="abp:AGABI1DRAFT108890"/>
<dbReference type="PROSITE" id="PS51186">
    <property type="entry name" value="GNAT"/>
    <property type="match status" value="1"/>
</dbReference>
<dbReference type="InterPro" id="IPR051908">
    <property type="entry name" value="Ribosomal_N-acetyltransferase"/>
</dbReference>
<feature type="domain" description="N-acetyltransferase" evidence="1">
    <location>
        <begin position="51"/>
        <end position="201"/>
    </location>
</feature>
<reference evidence="3" key="1">
    <citation type="journal article" date="2012" name="Proc. Natl. Acad. Sci. U.S.A.">
        <title>Genome sequence of the button mushroom Agaricus bisporus reveals mechanisms governing adaptation to a humic-rich ecological niche.</title>
        <authorList>
            <person name="Morin E."/>
            <person name="Kohler A."/>
            <person name="Baker A.R."/>
            <person name="Foulongne-Oriol M."/>
            <person name="Lombard V."/>
            <person name="Nagy L.G."/>
            <person name="Ohm R.A."/>
            <person name="Patyshakuliyeva A."/>
            <person name="Brun A."/>
            <person name="Aerts A.L."/>
            <person name="Bailey A.M."/>
            <person name="Billette C."/>
            <person name="Coutinho P.M."/>
            <person name="Deakin G."/>
            <person name="Doddapaneni H."/>
            <person name="Floudas D."/>
            <person name="Grimwood J."/>
            <person name="Hilden K."/>
            <person name="Kuees U."/>
            <person name="LaButti K.M."/>
            <person name="Lapidus A."/>
            <person name="Lindquist E.A."/>
            <person name="Lucas S.M."/>
            <person name="Murat C."/>
            <person name="Riley R.W."/>
            <person name="Salamov A.A."/>
            <person name="Schmutz J."/>
            <person name="Subramanian V."/>
            <person name="Woesten H.A.B."/>
            <person name="Xu J."/>
            <person name="Eastwood D.C."/>
            <person name="Foster G.D."/>
            <person name="Sonnenberg A.S."/>
            <person name="Cullen D."/>
            <person name="de Vries R.P."/>
            <person name="Lundell T."/>
            <person name="Hibbett D.S."/>
            <person name="Henrissat B."/>
            <person name="Burton K.S."/>
            <person name="Kerrigan R.W."/>
            <person name="Challen M.P."/>
            <person name="Grigoriev I.V."/>
            <person name="Martin F."/>
        </authorList>
    </citation>
    <scope>NUCLEOTIDE SEQUENCE [LARGE SCALE GENOMIC DNA]</scope>
    <source>
        <strain evidence="3">JB137-S8 / ATCC MYA-4627 / FGSC 10392</strain>
    </source>
</reference>
<evidence type="ECO:0000313" key="3">
    <source>
        <dbReference type="Proteomes" id="UP000008493"/>
    </source>
</evidence>
<evidence type="ECO:0000259" key="1">
    <source>
        <dbReference type="PROSITE" id="PS51186"/>
    </source>
</evidence>
<dbReference type="EMBL" id="JH971403">
    <property type="protein sequence ID" value="EKM76353.1"/>
    <property type="molecule type" value="Genomic_DNA"/>
</dbReference>
<dbReference type="AlphaFoldDB" id="K5WZS0"/>
<proteinExistence type="predicted"/>
<dbReference type="Pfam" id="PF13302">
    <property type="entry name" value="Acetyltransf_3"/>
    <property type="match status" value="1"/>
</dbReference>
<dbReference type="Gene3D" id="3.40.630.30">
    <property type="match status" value="1"/>
</dbReference>
<dbReference type="GO" id="GO:1990189">
    <property type="term" value="F:protein N-terminal-serine acetyltransferase activity"/>
    <property type="evidence" value="ECO:0007669"/>
    <property type="project" value="TreeGrafter"/>
</dbReference>
<dbReference type="OrthoDB" id="41238at2759"/>
<dbReference type="InterPro" id="IPR016181">
    <property type="entry name" value="Acyl_CoA_acyltransferase"/>
</dbReference>
<dbReference type="SUPFAM" id="SSF55729">
    <property type="entry name" value="Acyl-CoA N-acyltransferases (Nat)"/>
    <property type="match status" value="1"/>
</dbReference>
<dbReference type="Proteomes" id="UP000008493">
    <property type="component" value="Unassembled WGS sequence"/>
</dbReference>
<protein>
    <recommendedName>
        <fullName evidence="1">N-acetyltransferase domain-containing protein</fullName>
    </recommendedName>
</protein>
<evidence type="ECO:0000313" key="2">
    <source>
        <dbReference type="EMBL" id="EKM76353.1"/>
    </source>
</evidence>
<dbReference type="PANTHER" id="PTHR43441">
    <property type="entry name" value="RIBOSOMAL-PROTEIN-SERINE ACETYLTRANSFERASE"/>
    <property type="match status" value="1"/>
</dbReference>
<dbReference type="OMA" id="ILRWDRV"/>
<dbReference type="GeneID" id="18822651"/>
<dbReference type="eggNOG" id="ENOG502S4YT">
    <property type="taxonomic scope" value="Eukaryota"/>
</dbReference>
<gene>
    <name evidence="2" type="ORF">AGABI1DRAFT_108890</name>
</gene>
<sequence length="245" mass="27621">MSSVLVDEYNHNFCYPVPKALENDRVKLIPFIPSKHAQPFVDATLPHPEVFKYLPVGPHTDVEHFLTSFYDPIIHKNPGFVLFLLIDKTRPASTSAGVVGEEGAIAGHLAYINSSATNLTTEIGYILILPPFQRTHATSNAVGLMMHYMLDTPEQNGLCLRRVFWQANALNLPSRRLAERMGFRFEGILRWDRVLPENKQEYGNGIKVREGDPRGEKCVGRDTAMFSHCWDDWEGGGRGESEPLK</sequence>
<dbReference type="HOGENOM" id="CLU_078023_0_0_1"/>
<dbReference type="RefSeq" id="XP_007333071.1">
    <property type="nucleotide sequence ID" value="XM_007333009.1"/>
</dbReference>
<dbReference type="PANTHER" id="PTHR43441:SF5">
    <property type="entry name" value="FAMILY ACETYLTRANSFERASE, PUTATIVE-RELATED"/>
    <property type="match status" value="1"/>
</dbReference>
<dbReference type="InParanoid" id="K5WZS0"/>
<name>K5WZS0_AGABU</name>